<evidence type="ECO:0000313" key="2">
    <source>
        <dbReference type="EMBL" id="CEK88633.1"/>
    </source>
</evidence>
<sequence length="53" mass="6050">MVNKLSRDSQPRMVTADFQTLINDYISEEDALIYTDGSVIPHSQSEWAFTART</sequence>
<protein>
    <submittedName>
        <fullName evidence="2">Uncharacterized protein</fullName>
    </submittedName>
</protein>
<proteinExistence type="predicted"/>
<dbReference type="AlphaFoldDB" id="A0A0B7B6I2"/>
<accession>A0A0B7B6I2</accession>
<feature type="non-terminal residue" evidence="2">
    <location>
        <position position="53"/>
    </location>
</feature>
<dbReference type="EMBL" id="HACG01041763">
    <property type="protein sequence ID" value="CEK88628.1"/>
    <property type="molecule type" value="Transcribed_RNA"/>
</dbReference>
<reference evidence="2" key="1">
    <citation type="submission" date="2014-12" db="EMBL/GenBank/DDBJ databases">
        <title>Insight into the proteome of Arion vulgaris.</title>
        <authorList>
            <person name="Aradska J."/>
            <person name="Bulat T."/>
            <person name="Smidak R."/>
            <person name="Sarate P."/>
            <person name="Gangsoo J."/>
            <person name="Sialana F."/>
            <person name="Bilban M."/>
            <person name="Lubec G."/>
        </authorList>
    </citation>
    <scope>NUCLEOTIDE SEQUENCE</scope>
    <source>
        <tissue evidence="2">Skin</tissue>
    </source>
</reference>
<dbReference type="EMBL" id="HACG01041768">
    <property type="protein sequence ID" value="CEK88633.1"/>
    <property type="molecule type" value="Transcribed_RNA"/>
</dbReference>
<gene>
    <name evidence="2" type="primary">ORF166273</name>
    <name evidence="1" type="synonym">ORF166256</name>
</gene>
<organism evidence="2">
    <name type="scientific">Arion vulgaris</name>
    <dbReference type="NCBI Taxonomy" id="1028688"/>
    <lineage>
        <taxon>Eukaryota</taxon>
        <taxon>Metazoa</taxon>
        <taxon>Spiralia</taxon>
        <taxon>Lophotrochozoa</taxon>
        <taxon>Mollusca</taxon>
        <taxon>Gastropoda</taxon>
        <taxon>Heterobranchia</taxon>
        <taxon>Euthyneura</taxon>
        <taxon>Panpulmonata</taxon>
        <taxon>Eupulmonata</taxon>
        <taxon>Stylommatophora</taxon>
        <taxon>Helicina</taxon>
        <taxon>Arionoidea</taxon>
        <taxon>Arionidae</taxon>
        <taxon>Arion</taxon>
    </lineage>
</organism>
<name>A0A0B7B6I2_9EUPU</name>
<evidence type="ECO:0000313" key="1">
    <source>
        <dbReference type="EMBL" id="CEK88628.1"/>
    </source>
</evidence>